<organism evidence="2 3">
    <name type="scientific">Candidatus Amesbacteria bacterium GW2011_GWA1_47_20</name>
    <dbReference type="NCBI Taxonomy" id="1618354"/>
    <lineage>
        <taxon>Bacteria</taxon>
        <taxon>Candidatus Amesiibacteriota</taxon>
    </lineage>
</organism>
<dbReference type="EMBL" id="LCOA01000014">
    <property type="protein sequence ID" value="KKU69119.1"/>
    <property type="molecule type" value="Genomic_DNA"/>
</dbReference>
<dbReference type="AlphaFoldDB" id="A0A0G1SI60"/>
<protein>
    <submittedName>
        <fullName evidence="2">Uncharacterized protein</fullName>
    </submittedName>
</protein>
<comment type="caution">
    <text evidence="2">The sequence shown here is derived from an EMBL/GenBank/DDBJ whole genome shotgun (WGS) entry which is preliminary data.</text>
</comment>
<evidence type="ECO:0000256" key="1">
    <source>
        <dbReference type="SAM" id="MobiDB-lite"/>
    </source>
</evidence>
<accession>A0A0G1SI60</accession>
<evidence type="ECO:0000313" key="3">
    <source>
        <dbReference type="Proteomes" id="UP000034565"/>
    </source>
</evidence>
<reference evidence="2 3" key="1">
    <citation type="journal article" date="2015" name="Nature">
        <title>rRNA introns, odd ribosomes, and small enigmatic genomes across a large radiation of phyla.</title>
        <authorList>
            <person name="Brown C.T."/>
            <person name="Hug L.A."/>
            <person name="Thomas B.C."/>
            <person name="Sharon I."/>
            <person name="Castelle C.J."/>
            <person name="Singh A."/>
            <person name="Wilkins M.J."/>
            <person name="Williams K.H."/>
            <person name="Banfield J.F."/>
        </authorList>
    </citation>
    <scope>NUCLEOTIDE SEQUENCE [LARGE SCALE GENOMIC DNA]</scope>
</reference>
<feature type="region of interest" description="Disordered" evidence="1">
    <location>
        <begin position="1"/>
        <end position="23"/>
    </location>
</feature>
<gene>
    <name evidence="2" type="ORF">UX92_C0014G0010</name>
</gene>
<proteinExistence type="predicted"/>
<sequence length="349" mass="39331">MRDEQDPARVFGNSGGKDGNILSGQTPKPIFEIGILHVALGDAAIELAKIRSLSARLAFVCEQGIVALKSGLKPPCQDKEMVNHTLRLILILQEQLWPLRGKKHSEVCKPYQELGAPVLNGERVIPRDKSLNYIFNSLDTAFGTTFSQIYEAETTIAVTPSIYIADPKVRHLIDAALALSTEYCHPEQIEWGKLVPSFVIYGPDRKSITQLDGIIVPRSGKPIDLNRLFTSNIRWSVFEVKTPFRTRFTTSPGGPTKPLDAYVREFKHKLGRIALSKVGLTREFNFPERLVLYHPKGPYPSVTRALDLDPKFYKGWKADLEKMIQTWDSGDQRTKETRVLIKILKNHTL</sequence>
<dbReference type="Proteomes" id="UP000034565">
    <property type="component" value="Unassembled WGS sequence"/>
</dbReference>
<evidence type="ECO:0000313" key="2">
    <source>
        <dbReference type="EMBL" id="KKU69119.1"/>
    </source>
</evidence>
<name>A0A0G1SI60_9BACT</name>